<dbReference type="Gene3D" id="3.30.40.10">
    <property type="entry name" value="Zinc/RING finger domain, C3HC4 (zinc finger)"/>
    <property type="match status" value="1"/>
</dbReference>
<dbReference type="PROSITE" id="PS00518">
    <property type="entry name" value="ZF_RING_1"/>
    <property type="match status" value="1"/>
</dbReference>
<gene>
    <name evidence="6" type="ORF">GCK72_020827</name>
</gene>
<dbReference type="SUPFAM" id="SSF57850">
    <property type="entry name" value="RING/U-box"/>
    <property type="match status" value="1"/>
</dbReference>
<dbReference type="GO" id="GO:0008270">
    <property type="term" value="F:zinc ion binding"/>
    <property type="evidence" value="ECO:0007669"/>
    <property type="project" value="UniProtKB-KW"/>
</dbReference>
<dbReference type="InterPro" id="IPR017907">
    <property type="entry name" value="Znf_RING_CS"/>
</dbReference>
<evidence type="ECO:0000256" key="2">
    <source>
        <dbReference type="ARBA" id="ARBA00022771"/>
    </source>
</evidence>
<dbReference type="InterPro" id="IPR001841">
    <property type="entry name" value="Znf_RING"/>
</dbReference>
<dbReference type="Proteomes" id="UP000483820">
    <property type="component" value="Chromosome V"/>
</dbReference>
<dbReference type="Pfam" id="PF14634">
    <property type="entry name" value="zf-RING_5"/>
    <property type="match status" value="1"/>
</dbReference>
<evidence type="ECO:0000313" key="7">
    <source>
        <dbReference type="Proteomes" id="UP000483820"/>
    </source>
</evidence>
<dbReference type="GeneID" id="9808739"/>
<evidence type="ECO:0000256" key="4">
    <source>
        <dbReference type="PROSITE-ProRule" id="PRU00175"/>
    </source>
</evidence>
<proteinExistence type="predicted"/>
<comment type="caution">
    <text evidence="6">The sequence shown here is derived from an EMBL/GenBank/DDBJ whole genome shotgun (WGS) entry which is preliminary data.</text>
</comment>
<dbReference type="PROSITE" id="PS50089">
    <property type="entry name" value="ZF_RING_2"/>
    <property type="match status" value="1"/>
</dbReference>
<dbReference type="AlphaFoldDB" id="A0A6A5GGC2"/>
<evidence type="ECO:0000256" key="1">
    <source>
        <dbReference type="ARBA" id="ARBA00022723"/>
    </source>
</evidence>
<name>A0A6A5GGC2_CAERE</name>
<feature type="domain" description="RING-type" evidence="5">
    <location>
        <begin position="7"/>
        <end position="47"/>
    </location>
</feature>
<keyword evidence="3" id="KW-0862">Zinc</keyword>
<keyword evidence="2 4" id="KW-0863">Zinc-finger</keyword>
<evidence type="ECO:0000256" key="3">
    <source>
        <dbReference type="ARBA" id="ARBA00022833"/>
    </source>
</evidence>
<evidence type="ECO:0000313" key="6">
    <source>
        <dbReference type="EMBL" id="KAF1754267.1"/>
    </source>
</evidence>
<reference evidence="6 7" key="1">
    <citation type="submission" date="2019-12" db="EMBL/GenBank/DDBJ databases">
        <title>Chromosome-level assembly of the Caenorhabditis remanei genome.</title>
        <authorList>
            <person name="Teterina A.A."/>
            <person name="Willis J.H."/>
            <person name="Phillips P.C."/>
        </authorList>
    </citation>
    <scope>NUCLEOTIDE SEQUENCE [LARGE SCALE GENOMIC DNA]</scope>
    <source>
        <strain evidence="6 7">PX506</strain>
        <tissue evidence="6">Whole organism</tissue>
    </source>
</reference>
<dbReference type="EMBL" id="WUAV01000005">
    <property type="protein sequence ID" value="KAF1754267.1"/>
    <property type="molecule type" value="Genomic_DNA"/>
</dbReference>
<dbReference type="InterPro" id="IPR013083">
    <property type="entry name" value="Znf_RING/FYVE/PHD"/>
</dbReference>
<dbReference type="RefSeq" id="XP_003106442.2">
    <property type="nucleotide sequence ID" value="XM_003106394.2"/>
</dbReference>
<protein>
    <recommendedName>
        <fullName evidence="5">RING-type domain-containing protein</fullName>
    </recommendedName>
</protein>
<dbReference type="KEGG" id="crq:GCK72_020827"/>
<keyword evidence="1" id="KW-0479">Metal-binding</keyword>
<organism evidence="6 7">
    <name type="scientific">Caenorhabditis remanei</name>
    <name type="common">Caenorhabditis vulgaris</name>
    <dbReference type="NCBI Taxonomy" id="31234"/>
    <lineage>
        <taxon>Eukaryota</taxon>
        <taxon>Metazoa</taxon>
        <taxon>Ecdysozoa</taxon>
        <taxon>Nematoda</taxon>
        <taxon>Chromadorea</taxon>
        <taxon>Rhabditida</taxon>
        <taxon>Rhabditina</taxon>
        <taxon>Rhabditomorpha</taxon>
        <taxon>Rhabditoidea</taxon>
        <taxon>Rhabditidae</taxon>
        <taxon>Peloderinae</taxon>
        <taxon>Caenorhabditis</taxon>
    </lineage>
</organism>
<dbReference type="CTD" id="9808739"/>
<accession>A0A6A5GGC2</accession>
<evidence type="ECO:0000259" key="5">
    <source>
        <dbReference type="PROSITE" id="PS50089"/>
    </source>
</evidence>
<sequence>MLSSAFCLKCKHLYDLKKRKVCTGTCTHSICEECYDKKLSGTCPTCEKEHAFDVKLINWAALDMTKELIESISISNMLDWEIDEKTVGEGPCSECKNLSKLRVCADCVIQHGLLEKAKDGGVELLRETSEEFLETKVLRIRSIALCSDCALDGGKHKGDGHNLIFITAIKNMKDTSDVLNFLSKTSLAIRNIKKGFEEHNVQKKMLLYFSWNSEIIETFERIKVKLEQKNEEDTSEDVQMIIQLFNTILDGFMNGMCHFHKKMSNKALEITGDKMERVECVQEKNELKQTMEKLQYFDEFFHSRASDFNVSSSDVANFIKCVGVLFESDETAEQLTYSEVVREIYDITGDIRKVIKLPAKYEKVANIAGSVLQLFMADKEKKVEDTDLD</sequence>